<dbReference type="InterPro" id="IPR006045">
    <property type="entry name" value="Cupin_1"/>
</dbReference>
<keyword evidence="1 3" id="KW-0479">Metal-binding</keyword>
<dbReference type="STRING" id="914234.M2QDP8"/>
<dbReference type="PANTHER" id="PTHR35848:SF9">
    <property type="entry name" value="SLL1358 PROTEIN"/>
    <property type="match status" value="1"/>
</dbReference>
<dbReference type="PANTHER" id="PTHR35848">
    <property type="entry name" value="OXALATE-BINDING PROTEIN"/>
    <property type="match status" value="1"/>
</dbReference>
<dbReference type="SUPFAM" id="SSF51182">
    <property type="entry name" value="RmlC-like cupins"/>
    <property type="match status" value="1"/>
</dbReference>
<feature type="binding site" evidence="3">
    <location>
        <position position="354"/>
    </location>
    <ligand>
        <name>Mn(2+)</name>
        <dbReference type="ChEBI" id="CHEBI:29035"/>
        <label>2</label>
    </ligand>
</feature>
<feature type="region of interest" description="Disordered" evidence="4">
    <location>
        <begin position="41"/>
        <end position="73"/>
    </location>
</feature>
<dbReference type="CDD" id="cd20305">
    <property type="entry name" value="cupin_OxDC_C"/>
    <property type="match status" value="1"/>
</dbReference>
<dbReference type="HOGENOM" id="CLU_030515_2_0_1"/>
<dbReference type="AlphaFoldDB" id="M2QDP8"/>
<dbReference type="GO" id="GO:0033609">
    <property type="term" value="P:oxalate metabolic process"/>
    <property type="evidence" value="ECO:0007669"/>
    <property type="project" value="InterPro"/>
</dbReference>
<dbReference type="OrthoDB" id="10263073at2759"/>
<dbReference type="Pfam" id="PF00190">
    <property type="entry name" value="Cupin_1"/>
    <property type="match status" value="2"/>
</dbReference>
<feature type="binding site" evidence="3">
    <location>
        <position position="178"/>
    </location>
    <ligand>
        <name>Mn(2+)</name>
        <dbReference type="ChEBI" id="CHEBI:29035"/>
        <label>1</label>
    </ligand>
</feature>
<evidence type="ECO:0000256" key="2">
    <source>
        <dbReference type="PIRSR" id="PIRSR617774-1"/>
    </source>
</evidence>
<keyword evidence="5" id="KW-0732">Signal</keyword>
<feature type="chain" id="PRO_5004023306" evidence="5">
    <location>
        <begin position="21"/>
        <end position="461"/>
    </location>
</feature>
<feature type="binding site" evidence="3">
    <location>
        <position position="217"/>
    </location>
    <ligand>
        <name>Mn(2+)</name>
        <dbReference type="ChEBI" id="CHEBI:29035"/>
        <label>1</label>
    </ligand>
</feature>
<proteinExistence type="predicted"/>
<feature type="binding site" evidence="3">
    <location>
        <position position="172"/>
    </location>
    <ligand>
        <name>Mn(2+)</name>
        <dbReference type="ChEBI" id="CHEBI:29035"/>
        <label>1</label>
    </ligand>
</feature>
<dbReference type="InterPro" id="IPR011051">
    <property type="entry name" value="RmlC_Cupin_sf"/>
</dbReference>
<dbReference type="SMR" id="M2QDP8"/>
<reference evidence="7 8" key="1">
    <citation type="journal article" date="2012" name="Proc. Natl. Acad. Sci. U.S.A.">
        <title>Comparative genomics of Ceriporiopsis subvermispora and Phanerochaete chrysosporium provide insight into selective ligninolysis.</title>
        <authorList>
            <person name="Fernandez-Fueyo E."/>
            <person name="Ruiz-Duenas F.J."/>
            <person name="Ferreira P."/>
            <person name="Floudas D."/>
            <person name="Hibbett D.S."/>
            <person name="Canessa P."/>
            <person name="Larrondo L.F."/>
            <person name="James T.Y."/>
            <person name="Seelenfreund D."/>
            <person name="Lobos S."/>
            <person name="Polanco R."/>
            <person name="Tello M."/>
            <person name="Honda Y."/>
            <person name="Watanabe T."/>
            <person name="Watanabe T."/>
            <person name="Ryu J.S."/>
            <person name="Kubicek C.P."/>
            <person name="Schmoll M."/>
            <person name="Gaskell J."/>
            <person name="Hammel K.E."/>
            <person name="St John F.J."/>
            <person name="Vanden Wymelenberg A."/>
            <person name="Sabat G."/>
            <person name="Splinter BonDurant S."/>
            <person name="Syed K."/>
            <person name="Yadav J.S."/>
            <person name="Doddapaneni H."/>
            <person name="Subramanian V."/>
            <person name="Lavin J.L."/>
            <person name="Oguiza J.A."/>
            <person name="Perez G."/>
            <person name="Pisabarro A.G."/>
            <person name="Ramirez L."/>
            <person name="Santoyo F."/>
            <person name="Master E."/>
            <person name="Coutinho P.M."/>
            <person name="Henrissat B."/>
            <person name="Lombard V."/>
            <person name="Magnuson J.K."/>
            <person name="Kuees U."/>
            <person name="Hori C."/>
            <person name="Igarashi K."/>
            <person name="Samejima M."/>
            <person name="Held B.W."/>
            <person name="Barry K.W."/>
            <person name="LaButti K.M."/>
            <person name="Lapidus A."/>
            <person name="Lindquist E.A."/>
            <person name="Lucas S.M."/>
            <person name="Riley R."/>
            <person name="Salamov A.A."/>
            <person name="Hoffmeister D."/>
            <person name="Schwenk D."/>
            <person name="Hadar Y."/>
            <person name="Yarden O."/>
            <person name="de Vries R.P."/>
            <person name="Wiebenga A."/>
            <person name="Stenlid J."/>
            <person name="Eastwood D."/>
            <person name="Grigoriev I.V."/>
            <person name="Berka R.M."/>
            <person name="Blanchette R.A."/>
            <person name="Kersten P."/>
            <person name="Martinez A.T."/>
            <person name="Vicuna R."/>
            <person name="Cullen D."/>
        </authorList>
    </citation>
    <scope>NUCLEOTIDE SEQUENCE [LARGE SCALE GENOMIC DNA]</scope>
    <source>
        <strain evidence="7 8">B</strain>
    </source>
</reference>
<dbReference type="SMART" id="SM00835">
    <property type="entry name" value="Cupin_1"/>
    <property type="match status" value="2"/>
</dbReference>
<dbReference type="Gene3D" id="2.60.120.10">
    <property type="entry name" value="Jelly Rolls"/>
    <property type="match status" value="2"/>
</dbReference>
<evidence type="ECO:0000256" key="1">
    <source>
        <dbReference type="ARBA" id="ARBA00022723"/>
    </source>
</evidence>
<feature type="binding site" evidence="3">
    <location>
        <position position="174"/>
    </location>
    <ligand>
        <name>Mn(2+)</name>
        <dbReference type="ChEBI" id="CHEBI:29035"/>
        <label>1</label>
    </ligand>
</feature>
<feature type="compositionally biased region" description="Low complexity" evidence="4">
    <location>
        <begin position="41"/>
        <end position="60"/>
    </location>
</feature>
<feature type="domain" description="Cupin type-1" evidence="6">
    <location>
        <begin position="129"/>
        <end position="272"/>
    </location>
</feature>
<sequence>MNEKLVSVFCAILVAISVSARPTGNDVFYLPRAVAVSSAGASSPASLSSGTESSSAAEPTETVPFASDDPNPRLWNIDTQDLSVVAPERGPLGAKIIGPDNLPLDIQNADTLAPPTTDSGSIPNAKWPFALSHNTLYTGGWVRIQNNEVLPIAKAMAGVNMRLEAGTIRELHWHNTPEWAYILKGTTQITAVDENGKNYLANVGPGDLWYFPEGMPHSLQGTNASDEGSEFLLIFPDGTFDASNQFMITDWLAHTPKDVIAKNFGVDISEFDRLPSHDLYIFPGVAPPLDATAPEDPQGTIPLPYSFEFSKVVPTQYAGGTVKIADTRTFPISKTISVAEITVEPGAMRELHWHPTEDEWTFFIEGQARVTLFAGESNAQTYDYQGGDIAYIPTAYGHYVENSGNTTLRFLEIFNSPLFQDVSLTQWLANTPRAIVKATLQLSDNVIDSLNKSKAFVVASD</sequence>
<dbReference type="Proteomes" id="UP000016930">
    <property type="component" value="Unassembled WGS sequence"/>
</dbReference>
<accession>M2QDP8</accession>
<dbReference type="InterPro" id="IPR017774">
    <property type="entry name" value="Bicupin_oxalate_deCO2ase/Oxase"/>
</dbReference>
<dbReference type="NCBIfam" id="TIGR03404">
    <property type="entry name" value="bicupin_oxalic"/>
    <property type="match status" value="1"/>
</dbReference>
<feature type="binding site" evidence="3">
    <location>
        <position position="359"/>
    </location>
    <ligand>
        <name>Mn(2+)</name>
        <dbReference type="ChEBI" id="CHEBI:29035"/>
        <label>2</label>
    </ligand>
</feature>
<feature type="binding site" evidence="3">
    <location>
        <position position="352"/>
    </location>
    <ligand>
        <name>Mn(2+)</name>
        <dbReference type="ChEBI" id="CHEBI:29035"/>
        <label>2</label>
    </ligand>
</feature>
<evidence type="ECO:0000313" key="7">
    <source>
        <dbReference type="EMBL" id="EMD35168.1"/>
    </source>
</evidence>
<feature type="domain" description="Cupin type-1" evidence="6">
    <location>
        <begin position="307"/>
        <end position="448"/>
    </location>
</feature>
<feature type="binding site" evidence="3">
    <location>
        <position position="398"/>
    </location>
    <ligand>
        <name>Mn(2+)</name>
        <dbReference type="ChEBI" id="CHEBI:29035"/>
        <label>2</label>
    </ligand>
</feature>
<protein>
    <submittedName>
        <fullName evidence="7">Oxalate oxidase</fullName>
    </submittedName>
</protein>
<name>M2QDP8_CERS8</name>
<evidence type="ECO:0000256" key="5">
    <source>
        <dbReference type="SAM" id="SignalP"/>
    </source>
</evidence>
<dbReference type="EMBL" id="KB445801">
    <property type="protein sequence ID" value="EMD35168.1"/>
    <property type="molecule type" value="Genomic_DNA"/>
</dbReference>
<keyword evidence="3" id="KW-0464">Manganese</keyword>
<gene>
    <name evidence="7" type="ORF">CERSUDRAFT_116635</name>
</gene>
<feature type="active site" description="Proton donor" evidence="2">
    <location>
        <position position="412"/>
    </location>
</feature>
<keyword evidence="8" id="KW-1185">Reference proteome</keyword>
<feature type="signal peptide" evidence="5">
    <location>
        <begin position="1"/>
        <end position="20"/>
    </location>
</feature>
<evidence type="ECO:0000256" key="4">
    <source>
        <dbReference type="SAM" id="MobiDB-lite"/>
    </source>
</evidence>
<dbReference type="InterPro" id="IPR014710">
    <property type="entry name" value="RmlC-like_jellyroll"/>
</dbReference>
<evidence type="ECO:0000313" key="8">
    <source>
        <dbReference type="Proteomes" id="UP000016930"/>
    </source>
</evidence>
<dbReference type="InterPro" id="IPR051610">
    <property type="entry name" value="GPI/OXD"/>
</dbReference>
<comment type="cofactor">
    <cofactor evidence="3">
        <name>Mn(2+)</name>
        <dbReference type="ChEBI" id="CHEBI:29035"/>
    </cofactor>
    <text evidence="3">Binds 2 manganese ions per subunit.</text>
</comment>
<evidence type="ECO:0000259" key="6">
    <source>
        <dbReference type="SMART" id="SM00835"/>
    </source>
</evidence>
<evidence type="ECO:0000256" key="3">
    <source>
        <dbReference type="PIRSR" id="PIRSR617774-2"/>
    </source>
</evidence>
<organism evidence="7 8">
    <name type="scientific">Ceriporiopsis subvermispora (strain B)</name>
    <name type="common">White-rot fungus</name>
    <name type="synonym">Gelatoporia subvermispora</name>
    <dbReference type="NCBI Taxonomy" id="914234"/>
    <lineage>
        <taxon>Eukaryota</taxon>
        <taxon>Fungi</taxon>
        <taxon>Dikarya</taxon>
        <taxon>Basidiomycota</taxon>
        <taxon>Agaricomycotina</taxon>
        <taxon>Agaricomycetes</taxon>
        <taxon>Polyporales</taxon>
        <taxon>Gelatoporiaceae</taxon>
        <taxon>Gelatoporia</taxon>
    </lineage>
</organism>
<dbReference type="GO" id="GO:0046872">
    <property type="term" value="F:metal ion binding"/>
    <property type="evidence" value="ECO:0007669"/>
    <property type="project" value="UniProtKB-KW"/>
</dbReference>
<dbReference type="CDD" id="cd20304">
    <property type="entry name" value="cupin_OxDC_N"/>
    <property type="match status" value="1"/>
</dbReference>